<dbReference type="RefSeq" id="WP_114075019.1">
    <property type="nucleotide sequence ID" value="NZ_CP030918.1"/>
</dbReference>
<dbReference type="Gene3D" id="3.30.370.10">
    <property type="entry name" value="Barstar-like"/>
    <property type="match status" value="1"/>
</dbReference>
<dbReference type="Pfam" id="PF01337">
    <property type="entry name" value="Barstar"/>
    <property type="match status" value="1"/>
</dbReference>
<accession>A0A344PH45</accession>
<feature type="region of interest" description="Disordered" evidence="2">
    <location>
        <begin position="141"/>
        <end position="169"/>
    </location>
</feature>
<comment type="similarity">
    <text evidence="1">Belongs to the barstar family.</text>
</comment>
<name>A0A344PH45_9RHOB</name>
<dbReference type="KEGG" id="pars:DRW48_02450"/>
<keyword evidence="5" id="KW-1185">Reference proteome</keyword>
<evidence type="ECO:0000313" key="5">
    <source>
        <dbReference type="Proteomes" id="UP000252023"/>
    </source>
</evidence>
<feature type="compositionally biased region" description="Basic and acidic residues" evidence="2">
    <location>
        <begin position="156"/>
        <end position="169"/>
    </location>
</feature>
<evidence type="ECO:0000256" key="1">
    <source>
        <dbReference type="ARBA" id="ARBA00006845"/>
    </source>
</evidence>
<dbReference type="SUPFAM" id="SSF52038">
    <property type="entry name" value="Barstar-related"/>
    <property type="match status" value="1"/>
</dbReference>
<evidence type="ECO:0000256" key="2">
    <source>
        <dbReference type="SAM" id="MobiDB-lite"/>
    </source>
</evidence>
<organism evidence="4 5">
    <name type="scientific">Paracoccus suum</name>
    <dbReference type="NCBI Taxonomy" id="2259340"/>
    <lineage>
        <taxon>Bacteria</taxon>
        <taxon>Pseudomonadati</taxon>
        <taxon>Pseudomonadota</taxon>
        <taxon>Alphaproteobacteria</taxon>
        <taxon>Rhodobacterales</taxon>
        <taxon>Paracoccaceae</taxon>
        <taxon>Paracoccus</taxon>
    </lineage>
</organism>
<dbReference type="InterPro" id="IPR035905">
    <property type="entry name" value="Barstar-like_sf"/>
</dbReference>
<evidence type="ECO:0000313" key="4">
    <source>
        <dbReference type="EMBL" id="AXC48700.1"/>
    </source>
</evidence>
<protein>
    <recommendedName>
        <fullName evidence="3">Barstar (barnase inhibitor) domain-containing protein</fullName>
    </recommendedName>
</protein>
<evidence type="ECO:0000259" key="3">
    <source>
        <dbReference type="Pfam" id="PF01337"/>
    </source>
</evidence>
<gene>
    <name evidence="4" type="ORF">DRW48_02450</name>
</gene>
<feature type="compositionally biased region" description="Acidic residues" evidence="2">
    <location>
        <begin position="141"/>
        <end position="155"/>
    </location>
</feature>
<sequence length="169" mass="18788">MDDESEYTGLPFDPQDAVSQFDDRDDMDAAIAALEAEGFSTRRIVCEDDAVMLGGIARALDWQAQFGRPLRRLNLDAFADALRGVPSDEDSRVLLVLERFRSFEARDAAAAEGIVEAIRDAAADHLEVNRRLLAFICTDPDDDDFDDSDSAEDGDQIDHDPAEEWLRHG</sequence>
<dbReference type="InterPro" id="IPR000468">
    <property type="entry name" value="Barstar"/>
</dbReference>
<dbReference type="EMBL" id="CP030918">
    <property type="protein sequence ID" value="AXC48700.1"/>
    <property type="molecule type" value="Genomic_DNA"/>
</dbReference>
<reference evidence="5" key="1">
    <citation type="submission" date="2018-07" db="EMBL/GenBank/DDBJ databases">
        <title>Genome sequencing of Paracoccus sp. SC2-6.</title>
        <authorList>
            <person name="Heo J."/>
            <person name="Kim S.-J."/>
            <person name="Kwon S.-W."/>
        </authorList>
    </citation>
    <scope>NUCLEOTIDE SEQUENCE [LARGE SCALE GENOMIC DNA]</scope>
    <source>
        <strain evidence="5">SC2-6</strain>
    </source>
</reference>
<proteinExistence type="inferred from homology"/>
<dbReference type="Proteomes" id="UP000252023">
    <property type="component" value="Chromosome"/>
</dbReference>
<dbReference type="AlphaFoldDB" id="A0A344PH45"/>
<feature type="domain" description="Barstar (barnase inhibitor)" evidence="3">
    <location>
        <begin position="46"/>
        <end position="126"/>
    </location>
</feature>